<comment type="caution">
    <text evidence="5">The sequence shown here is derived from an EMBL/GenBank/DDBJ whole genome shotgun (WGS) entry which is preliminary data.</text>
</comment>
<dbReference type="PANTHER" id="PTHR30168:SF0">
    <property type="entry name" value="INNER MEMBRANE PROTEIN"/>
    <property type="match status" value="1"/>
</dbReference>
<dbReference type="Pfam" id="PF04228">
    <property type="entry name" value="Zn_peptidase"/>
    <property type="match status" value="1"/>
</dbReference>
<keyword evidence="4" id="KW-0472">Membrane</keyword>
<dbReference type="AlphaFoldDB" id="A0A8J3TND4"/>
<keyword evidence="6" id="KW-1185">Reference proteome</keyword>
<dbReference type="InterPro" id="IPR007343">
    <property type="entry name" value="Uncharacterised_pept_Zn_put"/>
</dbReference>
<gene>
    <name evidence="5" type="ORF">Pmi06nite_36600</name>
</gene>
<accession>A0A8J3TND4</accession>
<evidence type="ECO:0000256" key="3">
    <source>
        <dbReference type="ARBA" id="ARBA00022989"/>
    </source>
</evidence>
<keyword evidence="3" id="KW-1133">Transmembrane helix</keyword>
<proteinExistence type="predicted"/>
<protein>
    <recommendedName>
        <fullName evidence="7">Metalloprotease</fullName>
    </recommendedName>
</protein>
<dbReference type="Proteomes" id="UP000650628">
    <property type="component" value="Unassembled WGS sequence"/>
</dbReference>
<dbReference type="EMBL" id="BOOO01000018">
    <property type="protein sequence ID" value="GII30218.1"/>
    <property type="molecule type" value="Genomic_DNA"/>
</dbReference>
<name>A0A8J3TND4_9ACTN</name>
<evidence type="ECO:0008006" key="7">
    <source>
        <dbReference type="Google" id="ProtNLM"/>
    </source>
</evidence>
<evidence type="ECO:0000256" key="4">
    <source>
        <dbReference type="ARBA" id="ARBA00023136"/>
    </source>
</evidence>
<evidence type="ECO:0000256" key="1">
    <source>
        <dbReference type="ARBA" id="ARBA00004167"/>
    </source>
</evidence>
<dbReference type="PANTHER" id="PTHR30168">
    <property type="entry name" value="PUTATIVE MEMBRANE PROTEIN YPFJ"/>
    <property type="match status" value="1"/>
</dbReference>
<organism evidence="5 6">
    <name type="scientific">Planotetraspora mira</name>
    <dbReference type="NCBI Taxonomy" id="58121"/>
    <lineage>
        <taxon>Bacteria</taxon>
        <taxon>Bacillati</taxon>
        <taxon>Actinomycetota</taxon>
        <taxon>Actinomycetes</taxon>
        <taxon>Streptosporangiales</taxon>
        <taxon>Streptosporangiaceae</taxon>
        <taxon>Planotetraspora</taxon>
    </lineage>
</organism>
<evidence type="ECO:0000313" key="6">
    <source>
        <dbReference type="Proteomes" id="UP000650628"/>
    </source>
</evidence>
<comment type="subcellular location">
    <subcellularLocation>
        <location evidence="1">Membrane</location>
        <topology evidence="1">Single-pass membrane protein</topology>
    </subcellularLocation>
</comment>
<sequence length="172" mass="19946">MYFAPPKRKFVQRRVRDPICGLVPRKNDTGYYCGGTTTYYMLVPKDMLRHPLAAAFVSKTISHEYGHHVQHWTHILDYKAVEGIAVKRATTDLLSRRLELQAECFAGTALKAMRREMPPWQQFRYLFTGVVNDPFAHDHGRQSTRLMWTEKGYRSGRPGVCNTWSSPKRKVT</sequence>
<keyword evidence="2" id="KW-0812">Transmembrane</keyword>
<dbReference type="GO" id="GO:0016020">
    <property type="term" value="C:membrane"/>
    <property type="evidence" value="ECO:0007669"/>
    <property type="project" value="UniProtKB-SubCell"/>
</dbReference>
<reference evidence="5 6" key="1">
    <citation type="submission" date="2021-01" db="EMBL/GenBank/DDBJ databases">
        <title>Whole genome shotgun sequence of Planotetraspora mira NBRC 15435.</title>
        <authorList>
            <person name="Komaki H."/>
            <person name="Tamura T."/>
        </authorList>
    </citation>
    <scope>NUCLEOTIDE SEQUENCE [LARGE SCALE GENOMIC DNA]</scope>
    <source>
        <strain evidence="5 6">NBRC 15435</strain>
    </source>
</reference>
<evidence type="ECO:0000256" key="2">
    <source>
        <dbReference type="ARBA" id="ARBA00022692"/>
    </source>
</evidence>
<evidence type="ECO:0000313" key="5">
    <source>
        <dbReference type="EMBL" id="GII30218.1"/>
    </source>
</evidence>